<reference evidence="2 3" key="1">
    <citation type="journal article" date="2014" name="J Genomics">
        <title>Draft Genome Sequence of the Extremely Halophilic Phototrophic Purple Sulfur Bacterium Halorhodospira halochloris.</title>
        <authorList>
            <person name="Singh K.S."/>
            <person name="Kirksey J."/>
            <person name="Hoff W.D."/>
            <person name="Deole R."/>
        </authorList>
    </citation>
    <scope>NUCLEOTIDE SEQUENCE [LARGE SCALE GENOMIC DNA]</scope>
    <source>
        <strain evidence="2 3">A</strain>
    </source>
</reference>
<dbReference type="AlphaFoldDB" id="W8KFP9"/>
<organism evidence="2 3">
    <name type="scientific">Ectothiorhodospira haloalkaliphila</name>
    <dbReference type="NCBI Taxonomy" id="421628"/>
    <lineage>
        <taxon>Bacteria</taxon>
        <taxon>Pseudomonadati</taxon>
        <taxon>Pseudomonadota</taxon>
        <taxon>Gammaproteobacteria</taxon>
        <taxon>Chromatiales</taxon>
        <taxon>Ectothiorhodospiraceae</taxon>
        <taxon>Ectothiorhodospira</taxon>
    </lineage>
</organism>
<keyword evidence="3" id="KW-1185">Reference proteome</keyword>
<dbReference type="Proteomes" id="UP000019442">
    <property type="component" value="Chromosome"/>
</dbReference>
<dbReference type="HOGENOM" id="CLU_075058_1_1_6"/>
<proteinExistence type="predicted"/>
<feature type="domain" description="DUF7931" evidence="1">
    <location>
        <begin position="35"/>
        <end position="183"/>
    </location>
</feature>
<dbReference type="InterPro" id="IPR057691">
    <property type="entry name" value="DUF7931"/>
</dbReference>
<protein>
    <recommendedName>
        <fullName evidence="1">DUF7931 domain-containing protein</fullName>
    </recommendedName>
</protein>
<dbReference type="KEGG" id="hhc:M911_04680"/>
<evidence type="ECO:0000259" key="1">
    <source>
        <dbReference type="Pfam" id="PF25559"/>
    </source>
</evidence>
<accession>W8KFP9</accession>
<reference evidence="3" key="2">
    <citation type="submission" date="2014-02" db="EMBL/GenBank/DDBJ databases">
        <title>Draft Genome Sequence of extremely halophilic bacteria Halorhodospira halochloris.</title>
        <authorList>
            <person name="Singh K.S."/>
        </authorList>
    </citation>
    <scope>NUCLEOTIDE SEQUENCE [LARGE SCALE GENOMIC DNA]</scope>
    <source>
        <strain evidence="3">A</strain>
    </source>
</reference>
<name>W8KFP9_9GAMM</name>
<dbReference type="EMBL" id="CP007268">
    <property type="protein sequence ID" value="AHK78599.1"/>
    <property type="molecule type" value="Genomic_DNA"/>
</dbReference>
<dbReference type="Pfam" id="PF25559">
    <property type="entry name" value="DUF7931"/>
    <property type="match status" value="1"/>
</dbReference>
<gene>
    <name evidence="2" type="ORF">M911_04680</name>
</gene>
<sequence>MEASIMYTTSAQPLMEHPERYLLGRTDGDITLETPDQLCLAVQRMAEQGRRSLWVTSRHLDPAIFDTPAVVEPISRLARSSRHADIRILIQDSDPLRGTTHRLIALAQRLSSRIQVRRMSEKDRRSVAEAFLVADRQGLIHQPQALRYQAVVNFHAPRRCKLMGEQFITYWDASEPDPHLRRLHL</sequence>
<evidence type="ECO:0000313" key="2">
    <source>
        <dbReference type="EMBL" id="AHK78599.1"/>
    </source>
</evidence>
<evidence type="ECO:0000313" key="3">
    <source>
        <dbReference type="Proteomes" id="UP000019442"/>
    </source>
</evidence>